<dbReference type="GO" id="GO:0080043">
    <property type="term" value="F:quercetin 3-O-glucosyltransferase activity"/>
    <property type="evidence" value="ECO:0007669"/>
    <property type="project" value="TreeGrafter"/>
</dbReference>
<dbReference type="GO" id="GO:0047213">
    <property type="term" value="F:anthocyanidin 3-O-glucosyltransferase activity"/>
    <property type="evidence" value="ECO:0007669"/>
    <property type="project" value="UniProtKB-ARBA"/>
</dbReference>
<reference evidence="6" key="1">
    <citation type="submission" date="2019-10" db="EMBL/GenBank/DDBJ databases">
        <authorList>
            <person name="Zhang R."/>
            <person name="Pan Y."/>
            <person name="Wang J."/>
            <person name="Ma R."/>
            <person name="Yu S."/>
        </authorList>
    </citation>
    <scope>NUCLEOTIDE SEQUENCE</scope>
    <source>
        <strain evidence="6">LA-IB0</strain>
        <tissue evidence="6">Leaf</tissue>
    </source>
</reference>
<evidence type="ECO:0000256" key="4">
    <source>
        <dbReference type="RuleBase" id="RU003718"/>
    </source>
</evidence>
<keyword evidence="7" id="KW-1185">Reference proteome</keyword>
<dbReference type="AlphaFoldDB" id="A0AAV6WI91"/>
<dbReference type="CDD" id="cd03784">
    <property type="entry name" value="GT1_Gtf-like"/>
    <property type="match status" value="1"/>
</dbReference>
<dbReference type="GO" id="GO:0033485">
    <property type="term" value="P:cyanidin 3-O-glucoside biosynthetic process"/>
    <property type="evidence" value="ECO:0007669"/>
    <property type="project" value="UniProtKB-ARBA"/>
</dbReference>
<evidence type="ECO:0000256" key="1">
    <source>
        <dbReference type="ARBA" id="ARBA00009995"/>
    </source>
</evidence>
<comment type="caution">
    <text evidence="6">The sequence shown here is derived from an EMBL/GenBank/DDBJ whole genome shotgun (WGS) entry which is preliminary data.</text>
</comment>
<dbReference type="Proteomes" id="UP000826271">
    <property type="component" value="Unassembled WGS sequence"/>
</dbReference>
<comment type="similarity">
    <text evidence="1 4">Belongs to the UDP-glycosyltransferase family.</text>
</comment>
<sequence>MLGENKVRAHVVAFAFPFGSHPTPLLHLVQRLAAAAPDVRFSYFNTTNSNQKVFSKANLHGYDNIKPYNVSDGAPEGHVSSGNPMEAIEFFIKATPDNFRRRLEHVVKETGMKATCLLTDAFLWFSVDMAAELGIPWLAFWTAGPTPISLHMYTDVIHRKLEQIGNSQNQDQITLDFLPGMSAIHVTDLPQEILNLDRPFSRLLHNMSRALPRAAAVILNSFHGIDSVVEVDLKTKLRKILTVGPSPLPSPSPPRDYENGCISWLNNHRAAAVVYISFGTMLTPPPPELAALAEALEEKQIPYLWSFSDDSKRNSLDEFFDRTKTLGQVVKWTPQSEVLLHPSIGVFVTHCGWNSVVETITGGVPMICRPFFGDQMLNRRRVEDVWRIGVGVGGGVLTKSGVMNALDVVLVREEGKKMRENIGRLRECASMAVAENGSSTENFKSLVSLIVTSCHQD</sequence>
<evidence type="ECO:0000313" key="7">
    <source>
        <dbReference type="Proteomes" id="UP000826271"/>
    </source>
</evidence>
<dbReference type="EC" id="2.4.1.-" evidence="5"/>
<name>A0AAV6WI91_9LAMI</name>
<evidence type="ECO:0000256" key="3">
    <source>
        <dbReference type="ARBA" id="ARBA00022679"/>
    </source>
</evidence>
<dbReference type="SUPFAM" id="SSF53756">
    <property type="entry name" value="UDP-Glycosyltransferase/glycogen phosphorylase"/>
    <property type="match status" value="1"/>
</dbReference>
<dbReference type="EMBL" id="WHWC01000016">
    <property type="protein sequence ID" value="KAG8367696.1"/>
    <property type="molecule type" value="Genomic_DNA"/>
</dbReference>
<organism evidence="6 7">
    <name type="scientific">Buddleja alternifolia</name>
    <dbReference type="NCBI Taxonomy" id="168488"/>
    <lineage>
        <taxon>Eukaryota</taxon>
        <taxon>Viridiplantae</taxon>
        <taxon>Streptophyta</taxon>
        <taxon>Embryophyta</taxon>
        <taxon>Tracheophyta</taxon>
        <taxon>Spermatophyta</taxon>
        <taxon>Magnoliopsida</taxon>
        <taxon>eudicotyledons</taxon>
        <taxon>Gunneridae</taxon>
        <taxon>Pentapetalae</taxon>
        <taxon>asterids</taxon>
        <taxon>lamiids</taxon>
        <taxon>Lamiales</taxon>
        <taxon>Scrophulariaceae</taxon>
        <taxon>Buddlejeae</taxon>
        <taxon>Buddleja</taxon>
    </lineage>
</organism>
<dbReference type="PROSITE" id="PS00375">
    <property type="entry name" value="UDPGT"/>
    <property type="match status" value="1"/>
</dbReference>
<dbReference type="GO" id="GO:0031542">
    <property type="term" value="P:positive regulation of anthocyanin biosynthetic process"/>
    <property type="evidence" value="ECO:0007669"/>
    <property type="project" value="UniProtKB-ARBA"/>
</dbReference>
<keyword evidence="2 4" id="KW-0328">Glycosyltransferase</keyword>
<evidence type="ECO:0000256" key="2">
    <source>
        <dbReference type="ARBA" id="ARBA00022676"/>
    </source>
</evidence>
<dbReference type="InterPro" id="IPR002213">
    <property type="entry name" value="UDP_glucos_trans"/>
</dbReference>
<dbReference type="GO" id="GO:0080044">
    <property type="term" value="F:quercetin 7-O-glucosyltransferase activity"/>
    <property type="evidence" value="ECO:0007669"/>
    <property type="project" value="TreeGrafter"/>
</dbReference>
<dbReference type="Pfam" id="PF00201">
    <property type="entry name" value="UDPGT"/>
    <property type="match status" value="1"/>
</dbReference>
<gene>
    <name evidence="6" type="ORF">BUALT_Bualt16G0099900</name>
</gene>
<dbReference type="PANTHER" id="PTHR11926:SF1560">
    <property type="entry name" value="UDP-GLYCOSYLTRANSFERASE 74E1-RELATED"/>
    <property type="match status" value="1"/>
</dbReference>
<dbReference type="PANTHER" id="PTHR11926">
    <property type="entry name" value="GLUCOSYL/GLUCURONOSYL TRANSFERASES"/>
    <property type="match status" value="1"/>
</dbReference>
<proteinExistence type="inferred from homology"/>
<protein>
    <recommendedName>
        <fullName evidence="5">Glycosyltransferase</fullName>
        <ecNumber evidence="5">2.4.1.-</ecNumber>
    </recommendedName>
</protein>
<dbReference type="FunFam" id="3.40.50.2000:FF:000129">
    <property type="entry name" value="Glycosyltransferase"/>
    <property type="match status" value="1"/>
</dbReference>
<evidence type="ECO:0000256" key="5">
    <source>
        <dbReference type="RuleBase" id="RU362057"/>
    </source>
</evidence>
<accession>A0AAV6WI91</accession>
<dbReference type="InterPro" id="IPR035595">
    <property type="entry name" value="UDP_glycos_trans_CS"/>
</dbReference>
<dbReference type="FunFam" id="3.40.50.2000:FF:000060">
    <property type="entry name" value="Glycosyltransferase"/>
    <property type="match status" value="1"/>
</dbReference>
<dbReference type="Gene3D" id="3.40.50.2000">
    <property type="entry name" value="Glycogen Phosphorylase B"/>
    <property type="match status" value="2"/>
</dbReference>
<evidence type="ECO:0000313" key="6">
    <source>
        <dbReference type="EMBL" id="KAG8367696.1"/>
    </source>
</evidence>
<keyword evidence="3 4" id="KW-0808">Transferase</keyword>